<evidence type="ECO:0000313" key="6">
    <source>
        <dbReference type="Proteomes" id="UP000708208"/>
    </source>
</evidence>
<comment type="similarity">
    <text evidence="1">Belongs to the UDP-glycosyltransferase family.</text>
</comment>
<organism evidence="5 6">
    <name type="scientific">Allacma fusca</name>
    <dbReference type="NCBI Taxonomy" id="39272"/>
    <lineage>
        <taxon>Eukaryota</taxon>
        <taxon>Metazoa</taxon>
        <taxon>Ecdysozoa</taxon>
        <taxon>Arthropoda</taxon>
        <taxon>Hexapoda</taxon>
        <taxon>Collembola</taxon>
        <taxon>Symphypleona</taxon>
        <taxon>Sminthuridae</taxon>
        <taxon>Allacma</taxon>
    </lineage>
</organism>
<dbReference type="PANTHER" id="PTHR48043:SF145">
    <property type="entry name" value="FI06409P-RELATED"/>
    <property type="match status" value="1"/>
</dbReference>
<reference evidence="5" key="1">
    <citation type="submission" date="2021-06" db="EMBL/GenBank/DDBJ databases">
        <authorList>
            <person name="Hodson N. C."/>
            <person name="Mongue J. A."/>
            <person name="Jaron S. K."/>
        </authorList>
    </citation>
    <scope>NUCLEOTIDE SEQUENCE</scope>
</reference>
<keyword evidence="3" id="KW-0808">Transferase</keyword>
<keyword evidence="4" id="KW-1133">Transmembrane helix</keyword>
<protein>
    <recommendedName>
        <fullName evidence="7">UDP-glycosyltransferase</fullName>
    </recommendedName>
</protein>
<comment type="caution">
    <text evidence="5">The sequence shown here is derived from an EMBL/GenBank/DDBJ whole genome shotgun (WGS) entry which is preliminary data.</text>
</comment>
<dbReference type="Proteomes" id="UP000708208">
    <property type="component" value="Unassembled WGS sequence"/>
</dbReference>
<proteinExistence type="inferred from homology"/>
<name>A0A8J2JQX1_9HEXA</name>
<evidence type="ECO:0000256" key="3">
    <source>
        <dbReference type="ARBA" id="ARBA00022679"/>
    </source>
</evidence>
<dbReference type="AlphaFoldDB" id="A0A8J2JQX1"/>
<evidence type="ECO:0000256" key="1">
    <source>
        <dbReference type="ARBA" id="ARBA00009995"/>
    </source>
</evidence>
<evidence type="ECO:0008006" key="7">
    <source>
        <dbReference type="Google" id="ProtNLM"/>
    </source>
</evidence>
<evidence type="ECO:0000256" key="4">
    <source>
        <dbReference type="SAM" id="Phobius"/>
    </source>
</evidence>
<feature type="transmembrane region" description="Helical" evidence="4">
    <location>
        <begin position="141"/>
        <end position="163"/>
    </location>
</feature>
<keyword evidence="4" id="KW-0472">Membrane</keyword>
<dbReference type="OrthoDB" id="5835829at2759"/>
<keyword evidence="6" id="KW-1185">Reference proteome</keyword>
<dbReference type="InterPro" id="IPR050271">
    <property type="entry name" value="UDP-glycosyltransferase"/>
</dbReference>
<dbReference type="InterPro" id="IPR002213">
    <property type="entry name" value="UDP_glucos_trans"/>
</dbReference>
<keyword evidence="4" id="KW-0812">Transmembrane</keyword>
<dbReference type="Pfam" id="PF00201">
    <property type="entry name" value="UDPGT"/>
    <property type="match status" value="1"/>
</dbReference>
<evidence type="ECO:0000313" key="5">
    <source>
        <dbReference type="EMBL" id="CAG7724754.1"/>
    </source>
</evidence>
<dbReference type="PANTHER" id="PTHR48043">
    <property type="entry name" value="EG:EG0003.4 PROTEIN-RELATED"/>
    <property type="match status" value="1"/>
</dbReference>
<accession>A0A8J2JQX1</accession>
<evidence type="ECO:0000256" key="2">
    <source>
        <dbReference type="ARBA" id="ARBA00022676"/>
    </source>
</evidence>
<dbReference type="EMBL" id="CAJVCH010113411">
    <property type="protein sequence ID" value="CAG7724754.1"/>
    <property type="molecule type" value="Genomic_DNA"/>
</dbReference>
<dbReference type="GO" id="GO:0008194">
    <property type="term" value="F:UDP-glycosyltransferase activity"/>
    <property type="evidence" value="ECO:0007669"/>
    <property type="project" value="InterPro"/>
</dbReference>
<sequence>MSLYRKALKQKILSHPNIKLFITHGGLLSTQEAIQHGVPLVGIPISFDQDMNMHSAESSGIGIKIEIIGLTEHTLESAIIRVLNETSFKEDAQRLSSIFRDRINSPLETAMYWIEYVMRHKGAHHLRSAARKLNFFQYHSLDVIATLIAVSLSLVCFVIFILMRVSRKINSFPFLVHAKKQKLN</sequence>
<gene>
    <name evidence="5" type="ORF">AFUS01_LOCUS13754</name>
</gene>
<keyword evidence="2" id="KW-0328">Glycosyltransferase</keyword>